<dbReference type="EMBL" id="CP019343">
    <property type="protein sequence ID" value="ARN75369.1"/>
    <property type="molecule type" value="Genomic_DNA"/>
</dbReference>
<accession>A0A1X9NIQ3</accession>
<feature type="region of interest" description="Disordered" evidence="1">
    <location>
        <begin position="55"/>
        <end position="85"/>
    </location>
</feature>
<dbReference type="Proteomes" id="UP000193450">
    <property type="component" value="Chromosome"/>
</dbReference>
<dbReference type="Pfam" id="PF00313">
    <property type="entry name" value="CSD"/>
    <property type="match status" value="1"/>
</dbReference>
<dbReference type="SUPFAM" id="SSF50249">
    <property type="entry name" value="Nucleic acid-binding proteins"/>
    <property type="match status" value="1"/>
</dbReference>
<dbReference type="InterPro" id="IPR012340">
    <property type="entry name" value="NA-bd_OB-fold"/>
</dbReference>
<dbReference type="Gene3D" id="2.40.50.140">
    <property type="entry name" value="Nucleic acid-binding proteins"/>
    <property type="match status" value="1"/>
</dbReference>
<dbReference type="SMART" id="SM00357">
    <property type="entry name" value="CSP"/>
    <property type="match status" value="1"/>
</dbReference>
<dbReference type="PROSITE" id="PS51857">
    <property type="entry name" value="CSD_2"/>
    <property type="match status" value="1"/>
</dbReference>
<keyword evidence="6" id="KW-1185">Reference proteome</keyword>
<dbReference type="AlphaFoldDB" id="A0A1X9NIQ3"/>
<organism evidence="5 6">
    <name type="scientific">Oceanicoccus sagamiensis</name>
    <dbReference type="NCBI Taxonomy" id="716816"/>
    <lineage>
        <taxon>Bacteria</taxon>
        <taxon>Pseudomonadati</taxon>
        <taxon>Pseudomonadota</taxon>
        <taxon>Gammaproteobacteria</taxon>
        <taxon>Cellvibrionales</taxon>
        <taxon>Spongiibacteraceae</taxon>
        <taxon>Oceanicoccus</taxon>
    </lineage>
</organism>
<evidence type="ECO:0000256" key="3">
    <source>
        <dbReference type="SAM" id="SignalP"/>
    </source>
</evidence>
<keyword evidence="2" id="KW-1133">Transmembrane helix</keyword>
<keyword evidence="2" id="KW-0472">Membrane</keyword>
<evidence type="ECO:0000256" key="2">
    <source>
        <dbReference type="SAM" id="Phobius"/>
    </source>
</evidence>
<dbReference type="CDD" id="cd04458">
    <property type="entry name" value="CSP_CDS"/>
    <property type="match status" value="1"/>
</dbReference>
<sequence length="148" mass="15652">MNLLYRIILSAVVAAATAAILTSVTGSQENGVINPTAFVIIFIGCVIVALASPAMTSSAPSPANKGKKSAPAAKKSKPSAKGREQGEVKWFNVSKGYGFVTRSNGEDIFVHFRSIRGEGRRVLREGQQVEFTVTDGDKGPQAEDVEAL</sequence>
<dbReference type="PANTHER" id="PTHR11544">
    <property type="entry name" value="COLD SHOCK DOMAIN CONTAINING PROTEINS"/>
    <property type="match status" value="1"/>
</dbReference>
<keyword evidence="2" id="KW-0812">Transmembrane</keyword>
<dbReference type="KEGG" id="osg:BST96_15370"/>
<feature type="signal peptide" evidence="3">
    <location>
        <begin position="1"/>
        <end position="18"/>
    </location>
</feature>
<evidence type="ECO:0000313" key="6">
    <source>
        <dbReference type="Proteomes" id="UP000193450"/>
    </source>
</evidence>
<evidence type="ECO:0000259" key="4">
    <source>
        <dbReference type="PROSITE" id="PS51857"/>
    </source>
</evidence>
<evidence type="ECO:0000313" key="5">
    <source>
        <dbReference type="EMBL" id="ARN75369.1"/>
    </source>
</evidence>
<proteinExistence type="predicted"/>
<feature type="transmembrane region" description="Helical" evidence="2">
    <location>
        <begin position="36"/>
        <end position="55"/>
    </location>
</feature>
<keyword evidence="3" id="KW-0732">Signal</keyword>
<feature type="compositionally biased region" description="Low complexity" evidence="1">
    <location>
        <begin position="55"/>
        <end position="73"/>
    </location>
</feature>
<gene>
    <name evidence="5" type="ORF">BST96_15370</name>
</gene>
<feature type="chain" id="PRO_5010989125" description="CSD domain-containing protein" evidence="3">
    <location>
        <begin position="19"/>
        <end position="148"/>
    </location>
</feature>
<protein>
    <recommendedName>
        <fullName evidence="4">CSD domain-containing protein</fullName>
    </recommendedName>
</protein>
<evidence type="ECO:0000256" key="1">
    <source>
        <dbReference type="SAM" id="MobiDB-lite"/>
    </source>
</evidence>
<dbReference type="InterPro" id="IPR011129">
    <property type="entry name" value="CSD"/>
</dbReference>
<feature type="domain" description="CSD" evidence="4">
    <location>
        <begin position="83"/>
        <end position="147"/>
    </location>
</feature>
<dbReference type="STRING" id="716816.BST96_15370"/>
<dbReference type="InterPro" id="IPR050181">
    <property type="entry name" value="Cold_shock_domain"/>
</dbReference>
<name>A0A1X9NIQ3_9GAMM</name>
<dbReference type="GO" id="GO:0005829">
    <property type="term" value="C:cytosol"/>
    <property type="evidence" value="ECO:0007669"/>
    <property type="project" value="UniProtKB-ARBA"/>
</dbReference>
<dbReference type="GO" id="GO:0003676">
    <property type="term" value="F:nucleic acid binding"/>
    <property type="evidence" value="ECO:0007669"/>
    <property type="project" value="InterPro"/>
</dbReference>
<dbReference type="PRINTS" id="PR00050">
    <property type="entry name" value="COLDSHOCK"/>
</dbReference>
<dbReference type="InterPro" id="IPR002059">
    <property type="entry name" value="CSP_DNA-bd"/>
</dbReference>
<dbReference type="OrthoDB" id="9810590at2"/>
<reference evidence="5 6" key="1">
    <citation type="submission" date="2016-11" db="EMBL/GenBank/DDBJ databases">
        <title>Trade-off between light-utilization and light-protection in marine flavobacteria.</title>
        <authorList>
            <person name="Kumagai Y."/>
        </authorList>
    </citation>
    <scope>NUCLEOTIDE SEQUENCE [LARGE SCALE GENOMIC DNA]</scope>
    <source>
        <strain evidence="5 6">NBRC 107125</strain>
    </source>
</reference>